<dbReference type="InterPro" id="IPR027904">
    <property type="entry name" value="DUF4587"/>
</dbReference>
<evidence type="ECO:0000313" key="3">
    <source>
        <dbReference type="EMBL" id="NXD70387.1"/>
    </source>
</evidence>
<dbReference type="InterPro" id="IPR038915">
    <property type="entry name" value="PRR29-like"/>
</dbReference>
<keyword evidence="4" id="KW-1185">Reference proteome</keyword>
<dbReference type="PANTHER" id="PTHR28604">
    <property type="match status" value="1"/>
</dbReference>
<accession>A0A851XT48</accession>
<dbReference type="PANTHER" id="PTHR28604:SF1">
    <property type="entry name" value="PROLINE-RICH PROTEIN 29"/>
    <property type="match status" value="1"/>
</dbReference>
<evidence type="ECO:0000313" key="4">
    <source>
        <dbReference type="Proteomes" id="UP000637704"/>
    </source>
</evidence>
<feature type="non-terminal residue" evidence="3">
    <location>
        <position position="126"/>
    </location>
</feature>
<protein>
    <submittedName>
        <fullName evidence="3">PRR29 protein</fullName>
    </submittedName>
</protein>
<name>A0A851XT48_EOLRO</name>
<feature type="non-terminal residue" evidence="3">
    <location>
        <position position="1"/>
    </location>
</feature>
<sequence>TQGPDSAADLMELMLIQNSQMHQVVMNSLALAALTAFGLGPSPAAAQAMEGPLQTAEGEEAVVFHHHYIPFPCPTPVLAWPGPVQDRGPVPVRYLGSAADDGEIAVPPPPPPSATGTVGANVPPAS</sequence>
<dbReference type="Proteomes" id="UP000637704">
    <property type="component" value="Unassembled WGS sequence"/>
</dbReference>
<evidence type="ECO:0000259" key="2">
    <source>
        <dbReference type="Pfam" id="PF15248"/>
    </source>
</evidence>
<comment type="caution">
    <text evidence="3">The sequence shown here is derived from an EMBL/GenBank/DDBJ whole genome shotgun (WGS) entry which is preliminary data.</text>
</comment>
<feature type="domain" description="DUF4587" evidence="2">
    <location>
        <begin position="9"/>
        <end position="68"/>
    </location>
</feature>
<feature type="region of interest" description="Disordered" evidence="1">
    <location>
        <begin position="91"/>
        <end position="126"/>
    </location>
</feature>
<proteinExistence type="predicted"/>
<dbReference type="Pfam" id="PF15248">
    <property type="entry name" value="DUF4587"/>
    <property type="match status" value="1"/>
</dbReference>
<dbReference type="EMBL" id="WBNI01000984">
    <property type="protein sequence ID" value="NXD70387.1"/>
    <property type="molecule type" value="Genomic_DNA"/>
</dbReference>
<gene>
    <name evidence="3" type="primary">Prr29</name>
    <name evidence="3" type="ORF">EOLROS_R15360</name>
</gene>
<organism evidence="3 4">
    <name type="scientific">Eolophus roseicapilla</name>
    <name type="common">Galah cockatoo</name>
    <name type="synonym">Cacatua roseicapilla</name>
    <dbReference type="NCBI Taxonomy" id="176039"/>
    <lineage>
        <taxon>Eukaryota</taxon>
        <taxon>Metazoa</taxon>
        <taxon>Chordata</taxon>
        <taxon>Craniata</taxon>
        <taxon>Vertebrata</taxon>
        <taxon>Euteleostomi</taxon>
        <taxon>Archelosauria</taxon>
        <taxon>Archosauria</taxon>
        <taxon>Dinosauria</taxon>
        <taxon>Saurischia</taxon>
        <taxon>Theropoda</taxon>
        <taxon>Coelurosauria</taxon>
        <taxon>Aves</taxon>
        <taxon>Neognathae</taxon>
        <taxon>Neoaves</taxon>
        <taxon>Telluraves</taxon>
        <taxon>Australaves</taxon>
        <taxon>Psittaciformes</taxon>
        <taxon>Cacatuidae</taxon>
        <taxon>Eolophus</taxon>
    </lineage>
</organism>
<evidence type="ECO:0000256" key="1">
    <source>
        <dbReference type="SAM" id="MobiDB-lite"/>
    </source>
</evidence>
<dbReference type="AlphaFoldDB" id="A0A851XT48"/>
<reference evidence="3" key="1">
    <citation type="submission" date="2019-09" db="EMBL/GenBank/DDBJ databases">
        <title>Bird 10,000 Genomes (B10K) Project - Family phase.</title>
        <authorList>
            <person name="Zhang G."/>
        </authorList>
    </citation>
    <scope>NUCLEOTIDE SEQUENCE</scope>
    <source>
        <strain evidence="3">B10K-DU-025-06</strain>
        <tissue evidence="3">Mixed tissue sample</tissue>
    </source>
</reference>